<sequence length="325" mass="35981">MVFRLPQPYNLQTKGTPMPPKIPTHLFTGFLGTGKTSAIRSLIAQKPQHEQWLIIVNEFGEIGIDGAVLAENGIPVAEISGGCLCCSAGAQMDSTIRAMLKKNTPQRILIEASGLAHAAGIIDELRAPEFADTLDIAAVFTLIDPRQFIDDNYAQNPLYRDQISVADVLVASKLDLCTSEQIAAFRAKAAQLFPPKSLVAEVQNAELDIAWLATPTAEKSRYRIQALPENTLGYQSQGYTFPAGRDFDGEKLIQFFNDLPQFTQGLVRAKGVFQVLGTWVWLNWTDGQWGANQIAWRRDSRFELIAQAFDADEIERRLNDALEAE</sequence>
<proteinExistence type="predicted"/>
<evidence type="ECO:0000259" key="2">
    <source>
        <dbReference type="SMART" id="SM00833"/>
    </source>
</evidence>
<dbReference type="HOGENOM" id="CLU_017452_1_2_4"/>
<evidence type="ECO:0000313" key="4">
    <source>
        <dbReference type="Proteomes" id="UP000003009"/>
    </source>
</evidence>
<organism evidence="3 4">
    <name type="scientific">Kingella oralis ATCC 51147</name>
    <dbReference type="NCBI Taxonomy" id="629741"/>
    <lineage>
        <taxon>Bacteria</taxon>
        <taxon>Pseudomonadati</taxon>
        <taxon>Pseudomonadota</taxon>
        <taxon>Betaproteobacteria</taxon>
        <taxon>Neisseriales</taxon>
        <taxon>Neisseriaceae</taxon>
        <taxon>Kingella</taxon>
    </lineage>
</organism>
<dbReference type="Pfam" id="PF07683">
    <property type="entry name" value="CobW_C"/>
    <property type="match status" value="1"/>
</dbReference>
<dbReference type="Pfam" id="PF02492">
    <property type="entry name" value="cobW"/>
    <property type="match status" value="1"/>
</dbReference>
<dbReference type="CDD" id="cd03112">
    <property type="entry name" value="CobW-like"/>
    <property type="match status" value="1"/>
</dbReference>
<keyword evidence="4" id="KW-1185">Reference proteome</keyword>
<dbReference type="SUPFAM" id="SSF52540">
    <property type="entry name" value="P-loop containing nucleoside triphosphate hydrolases"/>
    <property type="match status" value="1"/>
</dbReference>
<dbReference type="PANTHER" id="PTHR13748">
    <property type="entry name" value="COBW-RELATED"/>
    <property type="match status" value="1"/>
</dbReference>
<comment type="caution">
    <text evidence="3">The sequence shown here is derived from an EMBL/GenBank/DDBJ whole genome shotgun (WGS) entry which is preliminary data.</text>
</comment>
<feature type="domain" description="CobW C-terminal" evidence="2">
    <location>
        <begin position="236"/>
        <end position="322"/>
    </location>
</feature>
<dbReference type="GO" id="GO:0005737">
    <property type="term" value="C:cytoplasm"/>
    <property type="evidence" value="ECO:0007669"/>
    <property type="project" value="TreeGrafter"/>
</dbReference>
<dbReference type="SMART" id="SM00833">
    <property type="entry name" value="CobW_C"/>
    <property type="match status" value="1"/>
</dbReference>
<accession>C4GK98</accession>
<dbReference type="InterPro" id="IPR051316">
    <property type="entry name" value="Zinc-reg_GTPase_activator"/>
</dbReference>
<evidence type="ECO:0000313" key="3">
    <source>
        <dbReference type="EMBL" id="EEP68220.1"/>
    </source>
</evidence>
<dbReference type="InterPro" id="IPR003495">
    <property type="entry name" value="CobW/HypB/UreG_nucleotide-bd"/>
</dbReference>
<gene>
    <name evidence="3" type="ORF">GCWU000324_02472</name>
</gene>
<protein>
    <submittedName>
        <fullName evidence="3">CobW/P47K family protein</fullName>
    </submittedName>
</protein>
<dbReference type="SUPFAM" id="SSF90002">
    <property type="entry name" value="Hypothetical protein YjiA, C-terminal domain"/>
    <property type="match status" value="1"/>
</dbReference>
<dbReference type="PANTHER" id="PTHR13748:SF46">
    <property type="entry name" value="ZINC CHAPERONE YEIR"/>
    <property type="match status" value="1"/>
</dbReference>
<reference evidence="3" key="1">
    <citation type="submission" date="2009-04" db="EMBL/GenBank/DDBJ databases">
        <authorList>
            <person name="Weinstock G."/>
            <person name="Sodergren E."/>
            <person name="Clifton S."/>
            <person name="Fulton L."/>
            <person name="Fulton B."/>
            <person name="Courtney L."/>
            <person name="Fronick C."/>
            <person name="Harrison M."/>
            <person name="Strong C."/>
            <person name="Farmer C."/>
            <person name="Delahaunty K."/>
            <person name="Markovic C."/>
            <person name="Hall O."/>
            <person name="Minx P."/>
            <person name="Tomlinson C."/>
            <person name="Mitreva M."/>
            <person name="Nelson J."/>
            <person name="Hou S."/>
            <person name="Wollam A."/>
            <person name="Pepin K.H."/>
            <person name="Johnson M."/>
            <person name="Bhonagiri V."/>
            <person name="Nash W.E."/>
            <person name="Warren W."/>
            <person name="Chinwalla A."/>
            <person name="Mardis E.R."/>
            <person name="Wilson R.K."/>
        </authorList>
    </citation>
    <scope>NUCLEOTIDE SEQUENCE [LARGE SCALE GENOMIC DNA]</scope>
    <source>
        <strain evidence="3">ATCC 51147</strain>
    </source>
</reference>
<comment type="function">
    <text evidence="1">Zinc chaperone that directly transfers zinc cofactor to target proteins, thereby activating them. Zinc is transferred from the CXCC motif in the GTPase domain to the zinc binding site in target proteins in a process requiring GTP hydrolysis.</text>
</comment>
<dbReference type="EMBL" id="ACJW02000003">
    <property type="protein sequence ID" value="EEP68220.1"/>
    <property type="molecule type" value="Genomic_DNA"/>
</dbReference>
<dbReference type="InterPro" id="IPR027417">
    <property type="entry name" value="P-loop_NTPase"/>
</dbReference>
<dbReference type="STRING" id="629741.GCWU000324_02472"/>
<evidence type="ECO:0000256" key="1">
    <source>
        <dbReference type="ARBA" id="ARBA00045658"/>
    </source>
</evidence>
<dbReference type="InterPro" id="IPR011629">
    <property type="entry name" value="CobW-like_C"/>
</dbReference>
<dbReference type="AlphaFoldDB" id="C4GK98"/>
<dbReference type="Gene3D" id="3.40.50.300">
    <property type="entry name" value="P-loop containing nucleotide triphosphate hydrolases"/>
    <property type="match status" value="1"/>
</dbReference>
<name>C4GK98_9NEIS</name>
<dbReference type="Proteomes" id="UP000003009">
    <property type="component" value="Unassembled WGS sequence"/>
</dbReference>